<evidence type="ECO:0000256" key="1">
    <source>
        <dbReference type="ARBA" id="ARBA00000085"/>
    </source>
</evidence>
<comment type="catalytic activity">
    <reaction evidence="1">
        <text>ATP + protein L-histidine = ADP + protein N-phospho-L-histidine.</text>
        <dbReference type="EC" id="2.7.13.3"/>
    </reaction>
</comment>
<feature type="transmembrane region" description="Helical" evidence="10">
    <location>
        <begin position="7"/>
        <end position="28"/>
    </location>
</feature>
<evidence type="ECO:0000256" key="9">
    <source>
        <dbReference type="ARBA" id="ARBA00022840"/>
    </source>
</evidence>
<evidence type="ECO:0000259" key="11">
    <source>
        <dbReference type="PROSITE" id="PS50109"/>
    </source>
</evidence>
<dbReference type="Pfam" id="PF00672">
    <property type="entry name" value="HAMP"/>
    <property type="match status" value="1"/>
</dbReference>
<evidence type="ECO:0000256" key="5">
    <source>
        <dbReference type="ARBA" id="ARBA00022553"/>
    </source>
</evidence>
<dbReference type="Pfam" id="PF02518">
    <property type="entry name" value="HATPase_c"/>
    <property type="match status" value="1"/>
</dbReference>
<dbReference type="SMART" id="SM00387">
    <property type="entry name" value="HATPase_c"/>
    <property type="match status" value="1"/>
</dbReference>
<dbReference type="CDD" id="cd00082">
    <property type="entry name" value="HisKA"/>
    <property type="match status" value="1"/>
</dbReference>
<dbReference type="PROSITE" id="PS50885">
    <property type="entry name" value="HAMP"/>
    <property type="match status" value="1"/>
</dbReference>
<keyword evidence="10" id="KW-0472">Membrane</keyword>
<proteinExistence type="predicted"/>
<evidence type="ECO:0000313" key="13">
    <source>
        <dbReference type="EMBL" id="EEF80325.1"/>
    </source>
</evidence>
<keyword evidence="7" id="KW-0547">Nucleotide-binding</keyword>
<evidence type="ECO:0000256" key="4">
    <source>
        <dbReference type="ARBA" id="ARBA00022475"/>
    </source>
</evidence>
<dbReference type="InterPro" id="IPR036890">
    <property type="entry name" value="HATPase_C_sf"/>
</dbReference>
<reference evidence="13 14" key="1">
    <citation type="journal article" date="2011" name="J. Bacteriol.">
        <title>Draft genome sequence of the chemolithoheterotrophic, halophilic methylotroph Methylophaga thiooxydans DMS010.</title>
        <authorList>
            <person name="Boden R."/>
            <person name="Ferriera S."/>
            <person name="Johnson J."/>
            <person name="Kelly D.P."/>
            <person name="Murrell J.C."/>
            <person name="Schafer H."/>
        </authorList>
    </citation>
    <scope>NUCLEOTIDE SEQUENCE [LARGE SCALE GENOMIC DNA]</scope>
    <source>
        <strain evidence="13 14">DMS010</strain>
    </source>
</reference>
<dbReference type="SUPFAM" id="SSF47384">
    <property type="entry name" value="Homodimeric domain of signal transducing histidine kinase"/>
    <property type="match status" value="1"/>
</dbReference>
<dbReference type="SMART" id="SM00304">
    <property type="entry name" value="HAMP"/>
    <property type="match status" value="1"/>
</dbReference>
<gene>
    <name evidence="13" type="ORF">MDMS009_1221</name>
</gene>
<evidence type="ECO:0000256" key="8">
    <source>
        <dbReference type="ARBA" id="ARBA00022777"/>
    </source>
</evidence>
<dbReference type="InterPro" id="IPR003594">
    <property type="entry name" value="HATPase_dom"/>
</dbReference>
<dbReference type="SUPFAM" id="SSF158472">
    <property type="entry name" value="HAMP domain-like"/>
    <property type="match status" value="1"/>
</dbReference>
<evidence type="ECO:0000256" key="6">
    <source>
        <dbReference type="ARBA" id="ARBA00022679"/>
    </source>
</evidence>
<dbReference type="InterPro" id="IPR003661">
    <property type="entry name" value="HisK_dim/P_dom"/>
</dbReference>
<dbReference type="InterPro" id="IPR036097">
    <property type="entry name" value="HisK_dim/P_sf"/>
</dbReference>
<keyword evidence="10" id="KW-1133">Transmembrane helix</keyword>
<feature type="domain" description="HAMP" evidence="12">
    <location>
        <begin position="173"/>
        <end position="228"/>
    </location>
</feature>
<keyword evidence="10" id="KW-0812">Transmembrane</keyword>
<evidence type="ECO:0000313" key="14">
    <source>
        <dbReference type="Proteomes" id="UP000004679"/>
    </source>
</evidence>
<keyword evidence="8 13" id="KW-0418">Kinase</keyword>
<dbReference type="CDD" id="cd06225">
    <property type="entry name" value="HAMP"/>
    <property type="match status" value="1"/>
</dbReference>
<dbReference type="Pfam" id="PF16750">
    <property type="entry name" value="HK_sensor"/>
    <property type="match status" value="1"/>
</dbReference>
<feature type="domain" description="Histidine kinase" evidence="11">
    <location>
        <begin position="236"/>
        <end position="447"/>
    </location>
</feature>
<dbReference type="Gene3D" id="3.30.450.170">
    <property type="entry name" value="Two-component histidine kinase, sensor domain"/>
    <property type="match status" value="1"/>
</dbReference>
<dbReference type="AlphaFoldDB" id="C0N4R7"/>
<organism evidence="13 14">
    <name type="scientific">Methylophaga thiooxydans DMS010</name>
    <dbReference type="NCBI Taxonomy" id="637616"/>
    <lineage>
        <taxon>Bacteria</taxon>
        <taxon>Pseudomonadati</taxon>
        <taxon>Pseudomonadota</taxon>
        <taxon>Gammaproteobacteria</taxon>
        <taxon>Thiotrichales</taxon>
        <taxon>Piscirickettsiaceae</taxon>
        <taxon>Methylophaga</taxon>
    </lineage>
</organism>
<dbReference type="PRINTS" id="PR00344">
    <property type="entry name" value="BCTRLSENSOR"/>
</dbReference>
<evidence type="ECO:0000259" key="12">
    <source>
        <dbReference type="PROSITE" id="PS50885"/>
    </source>
</evidence>
<dbReference type="SMART" id="SM00388">
    <property type="entry name" value="HisKA"/>
    <property type="match status" value="1"/>
</dbReference>
<dbReference type="SUPFAM" id="SSF55874">
    <property type="entry name" value="ATPase domain of HSP90 chaperone/DNA topoisomerase II/histidine kinase"/>
    <property type="match status" value="1"/>
</dbReference>
<evidence type="ECO:0000256" key="10">
    <source>
        <dbReference type="SAM" id="Phobius"/>
    </source>
</evidence>
<dbReference type="InterPro" id="IPR005467">
    <property type="entry name" value="His_kinase_dom"/>
</dbReference>
<keyword evidence="4" id="KW-1003">Cell membrane</keyword>
<evidence type="ECO:0000256" key="3">
    <source>
        <dbReference type="ARBA" id="ARBA00012438"/>
    </source>
</evidence>
<dbReference type="InterPro" id="IPR004358">
    <property type="entry name" value="Sig_transdc_His_kin-like_C"/>
</dbReference>
<dbReference type="PANTHER" id="PTHR44936:SF10">
    <property type="entry name" value="SENSOR PROTEIN RSTB"/>
    <property type="match status" value="1"/>
</dbReference>
<dbReference type="OrthoDB" id="9804645at2"/>
<dbReference type="GO" id="GO:0005524">
    <property type="term" value="F:ATP binding"/>
    <property type="evidence" value="ECO:0007669"/>
    <property type="project" value="UniProtKB-KW"/>
</dbReference>
<keyword evidence="9" id="KW-0067">ATP-binding</keyword>
<dbReference type="Gene3D" id="3.30.565.10">
    <property type="entry name" value="Histidine kinase-like ATPase, C-terminal domain"/>
    <property type="match status" value="1"/>
</dbReference>
<dbReference type="EC" id="2.7.13.3" evidence="3"/>
<keyword evidence="5" id="KW-0597">Phosphoprotein</keyword>
<dbReference type="GO" id="GO:0005886">
    <property type="term" value="C:plasma membrane"/>
    <property type="evidence" value="ECO:0007669"/>
    <property type="project" value="UniProtKB-SubCell"/>
</dbReference>
<dbReference type="GO" id="GO:0000155">
    <property type="term" value="F:phosphorelay sensor kinase activity"/>
    <property type="evidence" value="ECO:0007669"/>
    <property type="project" value="InterPro"/>
</dbReference>
<dbReference type="PANTHER" id="PTHR44936">
    <property type="entry name" value="SENSOR PROTEIN CREC"/>
    <property type="match status" value="1"/>
</dbReference>
<feature type="transmembrane region" description="Helical" evidence="10">
    <location>
        <begin position="147"/>
        <end position="172"/>
    </location>
</feature>
<dbReference type="Gene3D" id="1.10.8.500">
    <property type="entry name" value="HAMP domain in histidine kinase"/>
    <property type="match status" value="1"/>
</dbReference>
<dbReference type="HOGENOM" id="CLU_000445_89_27_6"/>
<dbReference type="RefSeq" id="WP_008290809.1">
    <property type="nucleotide sequence ID" value="NZ_GG657895.1"/>
</dbReference>
<keyword evidence="14" id="KW-1185">Reference proteome</keyword>
<dbReference type="Proteomes" id="UP000004679">
    <property type="component" value="Unassembled WGS sequence"/>
</dbReference>
<dbReference type="InterPro" id="IPR031930">
    <property type="entry name" value="HK_sensor"/>
</dbReference>
<name>C0N4R7_9GAMM</name>
<dbReference type="PROSITE" id="PS50109">
    <property type="entry name" value="HIS_KIN"/>
    <property type="match status" value="1"/>
</dbReference>
<evidence type="ECO:0000256" key="2">
    <source>
        <dbReference type="ARBA" id="ARBA00004651"/>
    </source>
</evidence>
<dbReference type="InterPro" id="IPR038428">
    <property type="entry name" value="HK_sensor_dom_sf"/>
</dbReference>
<protein>
    <recommendedName>
        <fullName evidence="3">histidine kinase</fullName>
        <ecNumber evidence="3">2.7.13.3</ecNumber>
    </recommendedName>
</protein>
<sequence>MRRRLLWKLSVIIVAGTVLLFWLIHWLMMQTEQHMSFIDETYQQELLDYARQAETLYQRGDMAALNTWLLQVQEQEQTWVALAKSDIQPLAGSFLSKQFKDGFRLGRNIEWKIHLYFKQNPIMDVTFADGNTHFLITLPQRMRPGTYWFQASLLLQIALPMVLMALLSFVIYRHVMSPLRQLERATHQLSDGQFDVHLRDKLGDRQDEIAVIAETFDKMAQRIGNLIQTQRHLTSDLSHELRTPLTRIELALSWAEQSGVNQQPIQRIREDCHQMRDLVEDTLTLAWIENEQPDLQSEELDLSDLIDSIVDNARFEFPEHQLVTELPEHSQLRHCSIRALGHALENIIRNALSHTPKGGQVTICLFKEDAHYQIQIDDQGSGVADKHLEDIFKPFFRIARSSQPLYQGFGVGLSLAKRQVQAVGGVLQATNLNTGGLRMTITLPVASLSLC</sequence>
<accession>C0N4R7</accession>
<dbReference type="EMBL" id="GG657895">
    <property type="protein sequence ID" value="EEF80325.1"/>
    <property type="molecule type" value="Genomic_DNA"/>
</dbReference>
<evidence type="ECO:0000256" key="7">
    <source>
        <dbReference type="ARBA" id="ARBA00022741"/>
    </source>
</evidence>
<dbReference type="Gene3D" id="1.10.287.130">
    <property type="match status" value="1"/>
</dbReference>
<comment type="subcellular location">
    <subcellularLocation>
        <location evidence="2">Cell membrane</location>
        <topology evidence="2">Multi-pass membrane protein</topology>
    </subcellularLocation>
</comment>
<keyword evidence="6" id="KW-0808">Transferase</keyword>
<dbReference type="InterPro" id="IPR050980">
    <property type="entry name" value="2C_sensor_his_kinase"/>
</dbReference>
<dbReference type="Pfam" id="PF00512">
    <property type="entry name" value="HisKA"/>
    <property type="match status" value="1"/>
</dbReference>
<dbReference type="InterPro" id="IPR003660">
    <property type="entry name" value="HAMP_dom"/>
</dbReference>